<dbReference type="EMBL" id="JAVDVI010000015">
    <property type="protein sequence ID" value="MDR6969059.1"/>
    <property type="molecule type" value="Genomic_DNA"/>
</dbReference>
<keyword evidence="1" id="KW-0413">Isomerase</keyword>
<keyword evidence="2" id="KW-1185">Reference proteome</keyword>
<name>A0ABU1TT54_9FLAO</name>
<evidence type="ECO:0000313" key="2">
    <source>
        <dbReference type="Proteomes" id="UP001255185"/>
    </source>
</evidence>
<evidence type="ECO:0000313" key="1">
    <source>
        <dbReference type="EMBL" id="MDR6969059.1"/>
    </source>
</evidence>
<dbReference type="EC" id="5.5.1.19" evidence="1"/>
<protein>
    <submittedName>
        <fullName evidence="1">Lycopene beta-cyclase</fullName>
        <ecNumber evidence="1">5.5.1.19</ecNumber>
    </submittedName>
</protein>
<comment type="caution">
    <text evidence="1">The sequence shown here is derived from an EMBL/GenBank/DDBJ whole genome shotgun (WGS) entry which is preliminary data.</text>
</comment>
<sequence>MKHYDYIFTGTGLSALMTVYEMVVSEQFQKKQILLLDIDTKKTNDRTWCFWEEGKGDWKKIISEEWDLALFANEKFTRDLDLKPYQYKMIKGIDFYNKVFKRLSVEKNITFLNQEILGFSESGNNVVVQTNEESFSCNKLFNSIYNPELVLKQTKYPLLQQHFIGWFIKSEEAVFNSAKATFMDFSVEQRGNTRFMYVLPTSSTEALIEYTLFSKDLLPKEEYENEIQKYIQKLGITNYEIIEKEKGNIPMTCFPFWKENKKNILHIGSAGGWTKASTGYTFKNTTKKAKALVAFLNKETDFRKFHKRDKFWFYDLLLLDILDQKNHLGSTIFSSMFKKGNPSLIFKFLDEETSFLEDLQVIWKCPKWLFIKALFSRIGRL</sequence>
<dbReference type="RefSeq" id="WP_310027771.1">
    <property type="nucleotide sequence ID" value="NZ_JAVDVI010000015.1"/>
</dbReference>
<accession>A0ABU1TT54</accession>
<dbReference type="Proteomes" id="UP001255185">
    <property type="component" value="Unassembled WGS sequence"/>
</dbReference>
<organism evidence="1 2">
    <name type="scientific">Flavobacterium arsenatis</name>
    <dbReference type="NCBI Taxonomy" id="1484332"/>
    <lineage>
        <taxon>Bacteria</taxon>
        <taxon>Pseudomonadati</taxon>
        <taxon>Bacteroidota</taxon>
        <taxon>Flavobacteriia</taxon>
        <taxon>Flavobacteriales</taxon>
        <taxon>Flavobacteriaceae</taxon>
        <taxon>Flavobacterium</taxon>
    </lineage>
</organism>
<gene>
    <name evidence="1" type="ORF">J2X31_003085</name>
</gene>
<dbReference type="GO" id="GO:0016853">
    <property type="term" value="F:isomerase activity"/>
    <property type="evidence" value="ECO:0007669"/>
    <property type="project" value="UniProtKB-KW"/>
</dbReference>
<proteinExistence type="predicted"/>
<reference evidence="1 2" key="1">
    <citation type="submission" date="2023-07" db="EMBL/GenBank/DDBJ databases">
        <title>Sorghum-associated microbial communities from plants grown in Nebraska, USA.</title>
        <authorList>
            <person name="Schachtman D."/>
        </authorList>
    </citation>
    <scope>NUCLEOTIDE SEQUENCE [LARGE SCALE GENOMIC DNA]</scope>
    <source>
        <strain evidence="1 2">3773</strain>
    </source>
</reference>
<dbReference type="Pfam" id="PF05834">
    <property type="entry name" value="Lycopene_cycl"/>
    <property type="match status" value="1"/>
</dbReference>